<sequence>MHSYTYSNARENLAAILEMAAAGDPVEVTRRNGEAAVVVSKAEFERYRKAALDAEFAEIMQTHGDVYTALSTR</sequence>
<dbReference type="Proteomes" id="UP000078504">
    <property type="component" value="Unassembled WGS sequence"/>
</dbReference>
<dbReference type="Pfam" id="PF02604">
    <property type="entry name" value="PhdYeFM_antitox"/>
    <property type="match status" value="1"/>
</dbReference>
<dbReference type="Gene3D" id="3.40.1620.10">
    <property type="entry name" value="YefM-like domain"/>
    <property type="match status" value="1"/>
</dbReference>
<dbReference type="NCBIfam" id="TIGR01552">
    <property type="entry name" value="phd_fam"/>
    <property type="match status" value="1"/>
</dbReference>
<dbReference type="InterPro" id="IPR036165">
    <property type="entry name" value="YefM-like_sf"/>
</dbReference>
<evidence type="ECO:0000313" key="3">
    <source>
        <dbReference type="EMBL" id="OAT16009.1"/>
    </source>
</evidence>
<comment type="caution">
    <text evidence="3">The sequence shown here is derived from an EMBL/GenBank/DDBJ whole genome shotgun (WGS) entry which is preliminary data.</text>
</comment>
<evidence type="ECO:0000313" key="4">
    <source>
        <dbReference type="Proteomes" id="UP000078504"/>
    </source>
</evidence>
<dbReference type="InterPro" id="IPR006442">
    <property type="entry name" value="Antitoxin_Phd/YefM"/>
</dbReference>
<evidence type="ECO:0000256" key="2">
    <source>
        <dbReference type="RuleBase" id="RU362080"/>
    </source>
</evidence>
<reference evidence="3 4" key="1">
    <citation type="submission" date="2016-04" db="EMBL/GenBank/DDBJ databases">
        <title>ATOL: Assembling a taxonomically balanced genome-scale reconstruction of the evolutionary history of the Enterobacteriaceae.</title>
        <authorList>
            <person name="Plunkett G.III."/>
            <person name="Neeno-Eckwall E.C."/>
            <person name="Glasner J.D."/>
            <person name="Perna N.T."/>
        </authorList>
    </citation>
    <scope>NUCLEOTIDE SEQUENCE [LARGE SCALE GENOMIC DNA]</scope>
    <source>
        <strain evidence="3 4">ATCC 51604</strain>
    </source>
</reference>
<organism evidence="3 4">
    <name type="scientific">Buttiauxella gaviniae ATCC 51604</name>
    <dbReference type="NCBI Taxonomy" id="1354253"/>
    <lineage>
        <taxon>Bacteria</taxon>
        <taxon>Pseudomonadati</taxon>
        <taxon>Pseudomonadota</taxon>
        <taxon>Gammaproteobacteria</taxon>
        <taxon>Enterobacterales</taxon>
        <taxon>Enterobacteriaceae</taxon>
        <taxon>Buttiauxella</taxon>
    </lineage>
</organism>
<comment type="similarity">
    <text evidence="1 2">Belongs to the phD/YefM antitoxin family.</text>
</comment>
<dbReference type="AlphaFoldDB" id="A0A1B7HK32"/>
<accession>A0A1B7HK32</accession>
<comment type="function">
    <text evidence="2">Antitoxin component of a type II toxin-antitoxin (TA) system.</text>
</comment>
<proteinExistence type="inferred from homology"/>
<dbReference type="SUPFAM" id="SSF143120">
    <property type="entry name" value="YefM-like"/>
    <property type="match status" value="1"/>
</dbReference>
<dbReference type="EMBL" id="LXEP01000062">
    <property type="protein sequence ID" value="OAT16009.1"/>
    <property type="molecule type" value="Genomic_DNA"/>
</dbReference>
<name>A0A1B7HK32_9ENTR</name>
<dbReference type="PATRIC" id="fig|1354253.4.peg.4828"/>
<protein>
    <recommendedName>
        <fullName evidence="2">Antitoxin</fullName>
    </recommendedName>
</protein>
<dbReference type="RefSeq" id="WP_064519438.1">
    <property type="nucleotide sequence ID" value="NZ_LXEP01000062.1"/>
</dbReference>
<evidence type="ECO:0000256" key="1">
    <source>
        <dbReference type="ARBA" id="ARBA00009981"/>
    </source>
</evidence>
<gene>
    <name evidence="3" type="ORF">M977_04659</name>
</gene>